<dbReference type="Proteomes" id="UP000652153">
    <property type="component" value="Unassembled WGS sequence"/>
</dbReference>
<dbReference type="InterPro" id="IPR039421">
    <property type="entry name" value="Type_1_exporter"/>
</dbReference>
<dbReference type="SUPFAM" id="SSF90123">
    <property type="entry name" value="ABC transporter transmembrane region"/>
    <property type="match status" value="1"/>
</dbReference>
<evidence type="ECO:0000256" key="6">
    <source>
        <dbReference type="ARBA" id="ARBA00023136"/>
    </source>
</evidence>
<protein>
    <submittedName>
        <fullName evidence="10">Antibiotic ABC transporter ATP-binding protein</fullName>
    </submittedName>
</protein>
<evidence type="ECO:0000256" key="7">
    <source>
        <dbReference type="SAM" id="Phobius"/>
    </source>
</evidence>
<evidence type="ECO:0000313" key="10">
    <source>
        <dbReference type="EMBL" id="GGH50303.1"/>
    </source>
</evidence>
<dbReference type="Gene3D" id="3.40.50.300">
    <property type="entry name" value="P-loop containing nucleotide triphosphate hydrolases"/>
    <property type="match status" value="1"/>
</dbReference>
<comment type="caution">
    <text evidence="10">The sequence shown here is derived from an EMBL/GenBank/DDBJ whole genome shotgun (WGS) entry which is preliminary data.</text>
</comment>
<dbReference type="GO" id="GO:0005524">
    <property type="term" value="F:ATP binding"/>
    <property type="evidence" value="ECO:0007669"/>
    <property type="project" value="UniProtKB-KW"/>
</dbReference>
<evidence type="ECO:0000256" key="5">
    <source>
        <dbReference type="ARBA" id="ARBA00022989"/>
    </source>
</evidence>
<dbReference type="InterPro" id="IPR036640">
    <property type="entry name" value="ABC1_TM_sf"/>
</dbReference>
<evidence type="ECO:0000259" key="8">
    <source>
        <dbReference type="PROSITE" id="PS50893"/>
    </source>
</evidence>
<keyword evidence="6 7" id="KW-0472">Membrane</keyword>
<keyword evidence="4 10" id="KW-0067">ATP-binding</keyword>
<dbReference type="PROSITE" id="PS00211">
    <property type="entry name" value="ABC_TRANSPORTER_1"/>
    <property type="match status" value="1"/>
</dbReference>
<dbReference type="Gene3D" id="1.20.1560.10">
    <property type="entry name" value="ABC transporter type 1, transmembrane domain"/>
    <property type="match status" value="1"/>
</dbReference>
<proteinExistence type="predicted"/>
<dbReference type="PROSITE" id="PS50929">
    <property type="entry name" value="ABC_TM1F"/>
    <property type="match status" value="1"/>
</dbReference>
<dbReference type="InterPro" id="IPR003593">
    <property type="entry name" value="AAA+_ATPase"/>
</dbReference>
<dbReference type="InterPro" id="IPR027417">
    <property type="entry name" value="P-loop_NTPase"/>
</dbReference>
<feature type="transmembrane region" description="Helical" evidence="7">
    <location>
        <begin position="12"/>
        <end position="38"/>
    </location>
</feature>
<evidence type="ECO:0000256" key="1">
    <source>
        <dbReference type="ARBA" id="ARBA00004651"/>
    </source>
</evidence>
<sequence>MISRTTEDTTRLSSFFAVDLGGILSSLYLLIGTFVILFSYNWRLAAVEAFIIPLVIVVGIVNGRLSYKWTNRVQRSLAKLTELLSELLVNIPLIKTFTKENVEEERGKEYIDKLYLAKLMFTFITKLIRLLNEMINVLQTIIVIVLGIYLVSKNIITLPVWIAFYLYARSLTSSVATVMNSWANLKTCQGAVRRLSEITSEPLEPYESVSQKMKPNDELSFDQVTFSYADHTVLRNVTFNIPSGKTTAIIGPSGAGKSTIFNLIERFYKADEGVIRLGDLSIDQYNLQEWRNSIGCVSQETRLFSGTIRENITYGLDRSVSDEEIIDAAKEAFAWDFISSFELGLDTDVGEGGNNLSGGQRQRIAIARVILKNPGLLLLDEATSNLDAETESMVNQALKKLSSGRTTIIIAHRLSTIEAADQIILLGDEHVRDVGHHTSLLERSPIYKQMIDIQKSF</sequence>
<evidence type="ECO:0000259" key="9">
    <source>
        <dbReference type="PROSITE" id="PS50929"/>
    </source>
</evidence>
<dbReference type="PROSITE" id="PS50893">
    <property type="entry name" value="ABC_TRANSPORTER_2"/>
    <property type="match status" value="1"/>
</dbReference>
<dbReference type="Pfam" id="PF00005">
    <property type="entry name" value="ABC_tran"/>
    <property type="match status" value="1"/>
</dbReference>
<feature type="transmembrane region" description="Helical" evidence="7">
    <location>
        <begin position="44"/>
        <end position="65"/>
    </location>
</feature>
<accession>A0ABQ1Z4T1</accession>
<dbReference type="InterPro" id="IPR017871">
    <property type="entry name" value="ABC_transporter-like_CS"/>
</dbReference>
<feature type="domain" description="ABC transmembrane type-1" evidence="9">
    <location>
        <begin position="1"/>
        <end position="187"/>
    </location>
</feature>
<name>A0ABQ1Z4T1_9BACL</name>
<reference evidence="11" key="1">
    <citation type="journal article" date="2019" name="Int. J. Syst. Evol. Microbiol.">
        <title>The Global Catalogue of Microorganisms (GCM) 10K type strain sequencing project: providing services to taxonomists for standard genome sequencing and annotation.</title>
        <authorList>
            <consortium name="The Broad Institute Genomics Platform"/>
            <consortium name="The Broad Institute Genome Sequencing Center for Infectious Disease"/>
            <person name="Wu L."/>
            <person name="Ma J."/>
        </authorList>
    </citation>
    <scope>NUCLEOTIDE SEQUENCE [LARGE SCALE GENOMIC DNA]</scope>
    <source>
        <strain evidence="11">CGMCC 1.12770</strain>
    </source>
</reference>
<comment type="subcellular location">
    <subcellularLocation>
        <location evidence="1">Cell membrane</location>
        <topology evidence="1">Multi-pass membrane protein</topology>
    </subcellularLocation>
</comment>
<evidence type="ECO:0000256" key="2">
    <source>
        <dbReference type="ARBA" id="ARBA00022692"/>
    </source>
</evidence>
<dbReference type="Pfam" id="PF00664">
    <property type="entry name" value="ABC_membrane"/>
    <property type="match status" value="1"/>
</dbReference>
<feature type="transmembrane region" description="Helical" evidence="7">
    <location>
        <begin position="143"/>
        <end position="167"/>
    </location>
</feature>
<feature type="domain" description="ABC transporter" evidence="8">
    <location>
        <begin position="219"/>
        <end position="453"/>
    </location>
</feature>
<dbReference type="SMART" id="SM00382">
    <property type="entry name" value="AAA"/>
    <property type="match status" value="1"/>
</dbReference>
<dbReference type="InterPro" id="IPR011527">
    <property type="entry name" value="ABC1_TM_dom"/>
</dbReference>
<evidence type="ECO:0000256" key="4">
    <source>
        <dbReference type="ARBA" id="ARBA00022840"/>
    </source>
</evidence>
<dbReference type="InterPro" id="IPR003439">
    <property type="entry name" value="ABC_transporter-like_ATP-bd"/>
</dbReference>
<dbReference type="SUPFAM" id="SSF52540">
    <property type="entry name" value="P-loop containing nucleoside triphosphate hydrolases"/>
    <property type="match status" value="1"/>
</dbReference>
<keyword evidence="3" id="KW-0547">Nucleotide-binding</keyword>
<evidence type="ECO:0000256" key="3">
    <source>
        <dbReference type="ARBA" id="ARBA00022741"/>
    </source>
</evidence>
<dbReference type="EMBL" id="BMFU01000002">
    <property type="protein sequence ID" value="GGH50303.1"/>
    <property type="molecule type" value="Genomic_DNA"/>
</dbReference>
<keyword evidence="11" id="KW-1185">Reference proteome</keyword>
<dbReference type="PANTHER" id="PTHR43394:SF1">
    <property type="entry name" value="ATP-BINDING CASSETTE SUB-FAMILY B MEMBER 10, MITOCHONDRIAL"/>
    <property type="match status" value="1"/>
</dbReference>
<gene>
    <name evidence="10" type="ORF">GCM10008014_15310</name>
</gene>
<dbReference type="PANTHER" id="PTHR43394">
    <property type="entry name" value="ATP-DEPENDENT PERMEASE MDL1, MITOCHONDRIAL"/>
    <property type="match status" value="1"/>
</dbReference>
<evidence type="ECO:0000313" key="11">
    <source>
        <dbReference type="Proteomes" id="UP000652153"/>
    </source>
</evidence>
<keyword evidence="2 7" id="KW-0812">Transmembrane</keyword>
<keyword evidence="5 7" id="KW-1133">Transmembrane helix</keyword>
<organism evidence="10 11">
    <name type="scientific">Paenibacillus silvae</name>
    <dbReference type="NCBI Taxonomy" id="1325358"/>
    <lineage>
        <taxon>Bacteria</taxon>
        <taxon>Bacillati</taxon>
        <taxon>Bacillota</taxon>
        <taxon>Bacilli</taxon>
        <taxon>Bacillales</taxon>
        <taxon>Paenibacillaceae</taxon>
        <taxon>Paenibacillus</taxon>
    </lineage>
</organism>